<dbReference type="NCBIfam" id="NF037995">
    <property type="entry name" value="TRAP_S1"/>
    <property type="match status" value="1"/>
</dbReference>
<dbReference type="OrthoDB" id="9783941at2"/>
<feature type="signal peptide" evidence="2">
    <location>
        <begin position="1"/>
        <end position="26"/>
    </location>
</feature>
<dbReference type="GO" id="GO:0055085">
    <property type="term" value="P:transmembrane transport"/>
    <property type="evidence" value="ECO:0007669"/>
    <property type="project" value="InterPro"/>
</dbReference>
<name>A0A1M6I7R7_9PROT</name>
<dbReference type="STRING" id="198092.SAMN02745194_02254"/>
<dbReference type="EMBL" id="FQZF01000011">
    <property type="protein sequence ID" value="SHJ30490.1"/>
    <property type="molecule type" value="Genomic_DNA"/>
</dbReference>
<gene>
    <name evidence="3" type="ORF">SAMN02745194_02254</name>
</gene>
<reference evidence="3 4" key="1">
    <citation type="submission" date="2016-11" db="EMBL/GenBank/DDBJ databases">
        <authorList>
            <person name="Jaros S."/>
            <person name="Januszkiewicz K."/>
            <person name="Wedrychowicz H."/>
        </authorList>
    </citation>
    <scope>NUCLEOTIDE SEQUENCE [LARGE SCALE GENOMIC DNA]</scope>
    <source>
        <strain evidence="3 4">DSM 14916</strain>
    </source>
</reference>
<accession>A0A1M6I7R7</accession>
<dbReference type="InterPro" id="IPR018389">
    <property type="entry name" value="DctP_fam"/>
</dbReference>
<dbReference type="CDD" id="cd13602">
    <property type="entry name" value="PBP2_TRAP_BpDctp6_7"/>
    <property type="match status" value="1"/>
</dbReference>
<protein>
    <submittedName>
        <fullName evidence="3">TRAP-type C4-dicarboxylate transport system, substrate-binding protein</fullName>
    </submittedName>
</protein>
<keyword evidence="1 2" id="KW-0732">Signal</keyword>
<sequence length="328" mass="33973">MLPRRALSALLPAFLPGLTLSRHARAADAWRIVTEYPATAMPGEGIAHFAEAATRLSAGALTVAPGFDAPDGLRSAAMIRAAAEGRVQATDAFTGPLAAEAPIFALSALPFLTASAEDTARLLRVARPAYAGALESRGVTLLYATPWPASGLWSRHPITGPEALRGLKIRTYDAASTAVMQRAGAAPSQISFADAMPRLRSGEMDAVLSSGDGGAGARLWEILPHFTVLDYASPLSLAFCNTAALRALPAPARDAVARAAQETEARQFRAIGTRLAENEARMRANGVTLASGAPLRAALGGAAEPVIAEWASRAGAEGQAILSAYRAG</sequence>
<dbReference type="RefSeq" id="WP_073134725.1">
    <property type="nucleotide sequence ID" value="NZ_FQZF01000011.1"/>
</dbReference>
<feature type="chain" id="PRO_5012432246" evidence="2">
    <location>
        <begin position="27"/>
        <end position="328"/>
    </location>
</feature>
<dbReference type="Proteomes" id="UP000184387">
    <property type="component" value="Unassembled WGS sequence"/>
</dbReference>
<dbReference type="PANTHER" id="PTHR33376:SF4">
    <property type="entry name" value="SIALIC ACID-BINDING PERIPLASMIC PROTEIN SIAP"/>
    <property type="match status" value="1"/>
</dbReference>
<dbReference type="Gene3D" id="3.40.190.170">
    <property type="entry name" value="Bacterial extracellular solute-binding protein, family 7"/>
    <property type="match status" value="1"/>
</dbReference>
<dbReference type="PANTHER" id="PTHR33376">
    <property type="match status" value="1"/>
</dbReference>
<proteinExistence type="predicted"/>
<evidence type="ECO:0000313" key="4">
    <source>
        <dbReference type="Proteomes" id="UP000184387"/>
    </source>
</evidence>
<dbReference type="InterPro" id="IPR038404">
    <property type="entry name" value="TRAP_DctP_sf"/>
</dbReference>
<evidence type="ECO:0000313" key="3">
    <source>
        <dbReference type="EMBL" id="SHJ30490.1"/>
    </source>
</evidence>
<evidence type="ECO:0000256" key="2">
    <source>
        <dbReference type="SAM" id="SignalP"/>
    </source>
</evidence>
<dbReference type="AlphaFoldDB" id="A0A1M6I7R7"/>
<organism evidence="3 4">
    <name type="scientific">Muricoccus roseus</name>
    <dbReference type="NCBI Taxonomy" id="198092"/>
    <lineage>
        <taxon>Bacteria</taxon>
        <taxon>Pseudomonadati</taxon>
        <taxon>Pseudomonadota</taxon>
        <taxon>Alphaproteobacteria</taxon>
        <taxon>Acetobacterales</taxon>
        <taxon>Roseomonadaceae</taxon>
        <taxon>Muricoccus</taxon>
    </lineage>
</organism>
<evidence type="ECO:0000256" key="1">
    <source>
        <dbReference type="ARBA" id="ARBA00022729"/>
    </source>
</evidence>
<dbReference type="Pfam" id="PF03480">
    <property type="entry name" value="DctP"/>
    <property type="match status" value="1"/>
</dbReference>
<keyword evidence="4" id="KW-1185">Reference proteome</keyword>